<sequence length="523" mass="58949">MANTIASVVLGGFLVLLVYLYNLLVLKPKNLRAKLQRQGIRGPSPSFLVGNIPDIKRILQHRHELIHSTPTTATEDNPAAISGDWPSIVFPYLEQWKNEYGPVFLYSTGSIQQLYIADAEMVKEICLCTSLNLGKPSYLSKDRGPLLGRGIFSSNGPIWAHQRKTIAPEFYVEKVKRMVKLMVESTTSMLTTWERRLEDEAGGIAGINVDDDLRGLSADIISRACFRSGYSQGEEIFLKLKTLQRLMSTRSIGVPGSRFLPTKMNRAIWKNEKEINSMILKVVKQHTESSHEKDLLQMILEGAKSNKYDNDGRPIKIPWEEFMVDNCKSIYFAGHETTATTASWTLMLLAAHPDWQARARAEVLEICGDRPPDANMLRNMKTLTMVIHETLRLFPPTVFVVRTALEDIEFKDIMIPKGMNMQIPIPILHRDRDLWGPDAHKFDPQRFAHGIGGACKTPQAYMPFGVGSRVCAGQHFAMTELKVILSLVLSKFCFSLSPAYHHSPVFRLVIVPENGVCLRLWTA</sequence>
<evidence type="ECO:0000256" key="6">
    <source>
        <dbReference type="ARBA" id="ARBA00022989"/>
    </source>
</evidence>
<dbReference type="PRINTS" id="PR00385">
    <property type="entry name" value="P450"/>
</dbReference>
<comment type="subcellular location">
    <subcellularLocation>
        <location evidence="1">Membrane</location>
        <topology evidence="1">Single-pass membrane protein</topology>
    </subcellularLocation>
</comment>
<dbReference type="GO" id="GO:0016020">
    <property type="term" value="C:membrane"/>
    <property type="evidence" value="ECO:0007669"/>
    <property type="project" value="UniProtKB-SubCell"/>
</dbReference>
<dbReference type="Gene3D" id="1.10.630.10">
    <property type="entry name" value="Cytochrome P450"/>
    <property type="match status" value="1"/>
</dbReference>
<keyword evidence="6" id="KW-1133">Transmembrane helix</keyword>
<evidence type="ECO:0000256" key="4">
    <source>
        <dbReference type="ARBA" id="ARBA00022692"/>
    </source>
</evidence>
<keyword evidence="8 11" id="KW-0408">Iron</keyword>
<keyword evidence="3 11" id="KW-0349">Heme</keyword>
<dbReference type="RefSeq" id="XP_018854812.2">
    <property type="nucleotide sequence ID" value="XM_018999267.2"/>
</dbReference>
<keyword evidence="7 12" id="KW-0560">Oxidoreductase</keyword>
<evidence type="ECO:0000256" key="8">
    <source>
        <dbReference type="ARBA" id="ARBA00023004"/>
    </source>
</evidence>
<evidence type="ECO:0000256" key="5">
    <source>
        <dbReference type="ARBA" id="ARBA00022723"/>
    </source>
</evidence>
<feature type="binding site" description="axial binding residue" evidence="11">
    <location>
        <position position="471"/>
    </location>
    <ligand>
        <name>heme</name>
        <dbReference type="ChEBI" id="CHEBI:30413"/>
    </ligand>
    <ligandPart>
        <name>Fe</name>
        <dbReference type="ChEBI" id="CHEBI:18248"/>
    </ligandPart>
</feature>
<dbReference type="KEGG" id="jre:109016912"/>
<dbReference type="GeneID" id="109016912"/>
<proteinExistence type="inferred from homology"/>
<evidence type="ECO:0000256" key="7">
    <source>
        <dbReference type="ARBA" id="ARBA00023002"/>
    </source>
</evidence>
<dbReference type="PRINTS" id="PR00463">
    <property type="entry name" value="EP450I"/>
</dbReference>
<dbReference type="STRING" id="51240.A0A2I4HFE4"/>
<gene>
    <name evidence="14" type="primary">LOC109016912</name>
</gene>
<dbReference type="Pfam" id="PF00067">
    <property type="entry name" value="p450"/>
    <property type="match status" value="1"/>
</dbReference>
<keyword evidence="13" id="KW-1185">Reference proteome</keyword>
<protein>
    <submittedName>
        <fullName evidence="14">Cytochrome P450 714C2-like</fullName>
    </submittedName>
</protein>
<dbReference type="InterPro" id="IPR001128">
    <property type="entry name" value="Cyt_P450"/>
</dbReference>
<dbReference type="InterPro" id="IPR036396">
    <property type="entry name" value="Cyt_P450_sf"/>
</dbReference>
<dbReference type="Proteomes" id="UP000235220">
    <property type="component" value="Chromosome 4"/>
</dbReference>
<dbReference type="SUPFAM" id="SSF48264">
    <property type="entry name" value="Cytochrome P450"/>
    <property type="match status" value="1"/>
</dbReference>
<comment type="cofactor">
    <cofactor evidence="11">
        <name>heme</name>
        <dbReference type="ChEBI" id="CHEBI:30413"/>
    </cofactor>
</comment>
<accession>A0A2I4HFE4</accession>
<evidence type="ECO:0000256" key="1">
    <source>
        <dbReference type="ARBA" id="ARBA00004167"/>
    </source>
</evidence>
<dbReference type="InterPro" id="IPR017972">
    <property type="entry name" value="Cyt_P450_CS"/>
</dbReference>
<dbReference type="OrthoDB" id="1470350at2759"/>
<dbReference type="Gramene" id="Jr04_09870_p1">
    <property type="protein sequence ID" value="cds.Jr04_09870_p1"/>
    <property type="gene ID" value="Jr04_09870"/>
</dbReference>
<keyword evidence="10" id="KW-0472">Membrane</keyword>
<name>A0A2I4HFE4_JUGRE</name>
<evidence type="ECO:0000256" key="9">
    <source>
        <dbReference type="ARBA" id="ARBA00023033"/>
    </source>
</evidence>
<evidence type="ECO:0000256" key="3">
    <source>
        <dbReference type="ARBA" id="ARBA00022617"/>
    </source>
</evidence>
<dbReference type="PROSITE" id="PS00086">
    <property type="entry name" value="CYTOCHROME_P450"/>
    <property type="match status" value="1"/>
</dbReference>
<dbReference type="AlphaFoldDB" id="A0A2I4HFE4"/>
<dbReference type="GO" id="GO:0004497">
    <property type="term" value="F:monooxygenase activity"/>
    <property type="evidence" value="ECO:0000318"/>
    <property type="project" value="GO_Central"/>
</dbReference>
<evidence type="ECO:0000256" key="11">
    <source>
        <dbReference type="PIRSR" id="PIRSR602401-1"/>
    </source>
</evidence>
<keyword evidence="9 12" id="KW-0503">Monooxygenase</keyword>
<reference evidence="14" key="1">
    <citation type="submission" date="2025-08" db="UniProtKB">
        <authorList>
            <consortium name="RefSeq"/>
        </authorList>
    </citation>
    <scope>IDENTIFICATION</scope>
    <source>
        <tissue evidence="14">Leaves</tissue>
    </source>
</reference>
<evidence type="ECO:0000256" key="12">
    <source>
        <dbReference type="RuleBase" id="RU000461"/>
    </source>
</evidence>
<dbReference type="GO" id="GO:0016705">
    <property type="term" value="F:oxidoreductase activity, acting on paired donors, with incorporation or reduction of molecular oxygen"/>
    <property type="evidence" value="ECO:0007669"/>
    <property type="project" value="InterPro"/>
</dbReference>
<dbReference type="InterPro" id="IPR050665">
    <property type="entry name" value="Cytochrome_P450_Monooxygen"/>
</dbReference>
<dbReference type="SMR" id="A0A2I4HFE4"/>
<comment type="similarity">
    <text evidence="2 12">Belongs to the cytochrome P450 family.</text>
</comment>
<evidence type="ECO:0000313" key="14">
    <source>
        <dbReference type="RefSeq" id="XP_018854812.2"/>
    </source>
</evidence>
<dbReference type="InterPro" id="IPR002401">
    <property type="entry name" value="Cyt_P450_E_grp-I"/>
</dbReference>
<dbReference type="PANTHER" id="PTHR24282">
    <property type="entry name" value="CYTOCHROME P450 FAMILY MEMBER"/>
    <property type="match status" value="1"/>
</dbReference>
<keyword evidence="4" id="KW-0812">Transmembrane</keyword>
<dbReference type="GO" id="GO:0020037">
    <property type="term" value="F:heme binding"/>
    <property type="evidence" value="ECO:0007669"/>
    <property type="project" value="InterPro"/>
</dbReference>
<dbReference type="PANTHER" id="PTHR24282:SF26">
    <property type="entry name" value="CYTOCHROME P450"/>
    <property type="match status" value="1"/>
</dbReference>
<dbReference type="GO" id="GO:0005506">
    <property type="term" value="F:iron ion binding"/>
    <property type="evidence" value="ECO:0007669"/>
    <property type="project" value="InterPro"/>
</dbReference>
<evidence type="ECO:0000256" key="10">
    <source>
        <dbReference type="ARBA" id="ARBA00023136"/>
    </source>
</evidence>
<evidence type="ECO:0000313" key="13">
    <source>
        <dbReference type="Proteomes" id="UP000235220"/>
    </source>
</evidence>
<organism evidence="13 14">
    <name type="scientific">Juglans regia</name>
    <name type="common">English walnut</name>
    <dbReference type="NCBI Taxonomy" id="51240"/>
    <lineage>
        <taxon>Eukaryota</taxon>
        <taxon>Viridiplantae</taxon>
        <taxon>Streptophyta</taxon>
        <taxon>Embryophyta</taxon>
        <taxon>Tracheophyta</taxon>
        <taxon>Spermatophyta</taxon>
        <taxon>Magnoliopsida</taxon>
        <taxon>eudicotyledons</taxon>
        <taxon>Gunneridae</taxon>
        <taxon>Pentapetalae</taxon>
        <taxon>rosids</taxon>
        <taxon>fabids</taxon>
        <taxon>Fagales</taxon>
        <taxon>Juglandaceae</taxon>
        <taxon>Juglans</taxon>
    </lineage>
</organism>
<keyword evidence="5 11" id="KW-0479">Metal-binding</keyword>
<evidence type="ECO:0000256" key="2">
    <source>
        <dbReference type="ARBA" id="ARBA00010617"/>
    </source>
</evidence>